<evidence type="ECO:0000313" key="3">
    <source>
        <dbReference type="EMBL" id="MVA74825.1"/>
    </source>
</evidence>
<dbReference type="EMBL" id="WPCU01000003">
    <property type="protein sequence ID" value="MVA74825.1"/>
    <property type="molecule type" value="Genomic_DNA"/>
</dbReference>
<dbReference type="RefSeq" id="WP_156607487.1">
    <property type="nucleotide sequence ID" value="NZ_WPCU01000003.1"/>
</dbReference>
<dbReference type="AlphaFoldDB" id="A0A6A9USW8"/>
<protein>
    <recommendedName>
        <fullName evidence="5">DUF2029 domain-containing protein</fullName>
    </recommendedName>
</protein>
<feature type="transmembrane region" description="Helical" evidence="2">
    <location>
        <begin position="337"/>
        <end position="358"/>
    </location>
</feature>
<evidence type="ECO:0000256" key="2">
    <source>
        <dbReference type="SAM" id="Phobius"/>
    </source>
</evidence>
<feature type="transmembrane region" description="Helical" evidence="2">
    <location>
        <begin position="213"/>
        <end position="238"/>
    </location>
</feature>
<feature type="transmembrane region" description="Helical" evidence="2">
    <location>
        <begin position="278"/>
        <end position="296"/>
    </location>
</feature>
<keyword evidence="2" id="KW-0472">Membrane</keyword>
<feature type="region of interest" description="Disordered" evidence="1">
    <location>
        <begin position="496"/>
        <end position="520"/>
    </location>
</feature>
<dbReference type="Proteomes" id="UP000435304">
    <property type="component" value="Unassembled WGS sequence"/>
</dbReference>
<name>A0A6A9USW8_9ACTN</name>
<reference evidence="3 4" key="1">
    <citation type="submission" date="2019-12" db="EMBL/GenBank/DDBJ databases">
        <title>Auraticoccus cholistani sp. nov., an actinomycete isolated from soil of Cholistan desert.</title>
        <authorList>
            <person name="Cheema M.T."/>
        </authorList>
    </citation>
    <scope>NUCLEOTIDE SEQUENCE [LARGE SCALE GENOMIC DNA]</scope>
    <source>
        <strain evidence="3 4">F435</strain>
    </source>
</reference>
<evidence type="ECO:0000313" key="4">
    <source>
        <dbReference type="Proteomes" id="UP000435304"/>
    </source>
</evidence>
<feature type="transmembrane region" description="Helical" evidence="2">
    <location>
        <begin position="45"/>
        <end position="68"/>
    </location>
</feature>
<feature type="transmembrane region" description="Helical" evidence="2">
    <location>
        <begin position="80"/>
        <end position="98"/>
    </location>
</feature>
<feature type="transmembrane region" description="Helical" evidence="2">
    <location>
        <begin position="379"/>
        <end position="402"/>
    </location>
</feature>
<sequence>MSSPLITLVVAFLGPSAITLDLGPRRGLLPPWYLPADLLGTPHELAVSLAVVVGLALGAVGVWICLRAMADGWRPHHRRLFVLGSSLSTATILVPPVTSADVLMYAGYGRLQVIGRNPYEITPAEIFRSQYDPVLRWTEEPWQDTPSVYGPITSWTQWFANVLGGENMHDVVFWLQVFCLVPFLVACAGVVWLAHGDPRLQARAALLSVCNPLLIWAVVACAHNEAQSVMFAVFGIMLMRKTPFGAGVAIGLAGCAKLSIGLYGLAMLWAYRREPRKALALCLGALVPIGLAYGVWQPTALFQVLRNTTYVSSGSWVSPVYGLMTQWLGMTTNSSKVVLNGVALCLLVVIAWMLSRVLPWRAAPGLRPGTDPMTDPITVALRTALLLSVGWLVTSIYTLSWYDLIAWVPLAVIGATQLDRLFLWRGALLSMAFVPGRALEVGPALDLLSSRMRDTFSPAVQIGVLVMIVLWWRRMWLLPRRELKAMGGLARPQGSALLPASPGTPSGVGSRSASSPGSAT</sequence>
<feature type="compositionally biased region" description="Polar residues" evidence="1">
    <location>
        <begin position="503"/>
        <end position="520"/>
    </location>
</feature>
<feature type="transmembrane region" description="Helical" evidence="2">
    <location>
        <begin position="455"/>
        <end position="472"/>
    </location>
</feature>
<dbReference type="Pfam" id="PF26314">
    <property type="entry name" value="MptA_B_family"/>
    <property type="match status" value="1"/>
</dbReference>
<feature type="transmembrane region" description="Helical" evidence="2">
    <location>
        <begin position="244"/>
        <end position="271"/>
    </location>
</feature>
<feature type="transmembrane region" description="Helical" evidence="2">
    <location>
        <begin position="171"/>
        <end position="193"/>
    </location>
</feature>
<keyword evidence="2" id="KW-1133">Transmembrane helix</keyword>
<organism evidence="3 4">
    <name type="scientific">Auraticoccus cholistanensis</name>
    <dbReference type="NCBI Taxonomy" id="2656650"/>
    <lineage>
        <taxon>Bacteria</taxon>
        <taxon>Bacillati</taxon>
        <taxon>Actinomycetota</taxon>
        <taxon>Actinomycetes</taxon>
        <taxon>Propionibacteriales</taxon>
        <taxon>Propionibacteriaceae</taxon>
        <taxon>Auraticoccus</taxon>
    </lineage>
</organism>
<evidence type="ECO:0000256" key="1">
    <source>
        <dbReference type="SAM" id="MobiDB-lite"/>
    </source>
</evidence>
<gene>
    <name evidence="3" type="ORF">GC722_02065</name>
</gene>
<keyword evidence="4" id="KW-1185">Reference proteome</keyword>
<evidence type="ECO:0008006" key="5">
    <source>
        <dbReference type="Google" id="ProtNLM"/>
    </source>
</evidence>
<accession>A0A6A9USW8</accession>
<comment type="caution">
    <text evidence="3">The sequence shown here is derived from an EMBL/GenBank/DDBJ whole genome shotgun (WGS) entry which is preliminary data.</text>
</comment>
<keyword evidence="2" id="KW-0812">Transmembrane</keyword>
<proteinExistence type="predicted"/>